<proteinExistence type="predicted"/>
<organism evidence="1">
    <name type="scientific">Rhizophora mucronata</name>
    <name type="common">Asiatic mangrove</name>
    <dbReference type="NCBI Taxonomy" id="61149"/>
    <lineage>
        <taxon>Eukaryota</taxon>
        <taxon>Viridiplantae</taxon>
        <taxon>Streptophyta</taxon>
        <taxon>Embryophyta</taxon>
        <taxon>Tracheophyta</taxon>
        <taxon>Spermatophyta</taxon>
        <taxon>Magnoliopsida</taxon>
        <taxon>eudicotyledons</taxon>
        <taxon>Gunneridae</taxon>
        <taxon>Pentapetalae</taxon>
        <taxon>rosids</taxon>
        <taxon>fabids</taxon>
        <taxon>Malpighiales</taxon>
        <taxon>Rhizophoraceae</taxon>
        <taxon>Rhizophora</taxon>
    </lineage>
</organism>
<name>A0A2P2Q6G2_RHIMU</name>
<dbReference type="EMBL" id="GGEC01082091">
    <property type="protein sequence ID" value="MBX62575.1"/>
    <property type="molecule type" value="Transcribed_RNA"/>
</dbReference>
<dbReference type="AlphaFoldDB" id="A0A2P2Q6G2"/>
<evidence type="ECO:0000313" key="1">
    <source>
        <dbReference type="EMBL" id="MBX62575.1"/>
    </source>
</evidence>
<reference evidence="1" key="1">
    <citation type="submission" date="2018-02" db="EMBL/GenBank/DDBJ databases">
        <title>Rhizophora mucronata_Transcriptome.</title>
        <authorList>
            <person name="Meera S.P."/>
            <person name="Sreeshan A."/>
            <person name="Augustine A."/>
        </authorList>
    </citation>
    <scope>NUCLEOTIDE SEQUENCE</scope>
    <source>
        <tissue evidence="1">Leaf</tissue>
    </source>
</reference>
<sequence length="37" mass="4201">MLLLPDQAVCHCYSTLIQKLAKFTRRLGCMINTFSLA</sequence>
<accession>A0A2P2Q6G2</accession>
<protein>
    <submittedName>
        <fullName evidence="1">Uncharacterized protein</fullName>
    </submittedName>
</protein>